<reference evidence="2 3" key="1">
    <citation type="journal article" date="2014" name="Nature">
        <title>An environmental bacterial taxon with a large and distinct metabolic repertoire.</title>
        <authorList>
            <person name="Wilson M.C."/>
            <person name="Mori T."/>
            <person name="Ruckert C."/>
            <person name="Uria A.R."/>
            <person name="Helf M.J."/>
            <person name="Takada K."/>
            <person name="Gernert C."/>
            <person name="Steffens U.A."/>
            <person name="Heycke N."/>
            <person name="Schmitt S."/>
            <person name="Rinke C."/>
            <person name="Helfrich E.J."/>
            <person name="Brachmann A.O."/>
            <person name="Gurgui C."/>
            <person name="Wakimoto T."/>
            <person name="Kracht M."/>
            <person name="Crusemann M."/>
            <person name="Hentschel U."/>
            <person name="Abe I."/>
            <person name="Matsunaga S."/>
            <person name="Kalinowski J."/>
            <person name="Takeyama H."/>
            <person name="Piel J."/>
        </authorList>
    </citation>
    <scope>NUCLEOTIDE SEQUENCE [LARGE SCALE GENOMIC DNA]</scope>
    <source>
        <strain evidence="3">TSY2</strain>
    </source>
</reference>
<dbReference type="EMBL" id="AZHX01000590">
    <property type="protein sequence ID" value="ETX06828.1"/>
    <property type="molecule type" value="Genomic_DNA"/>
</dbReference>
<evidence type="ECO:0000313" key="3">
    <source>
        <dbReference type="Proteomes" id="UP000019140"/>
    </source>
</evidence>
<gene>
    <name evidence="2" type="ORF">ETSY2_14765</name>
</gene>
<dbReference type="HOGENOM" id="CLU_2970831_0_0_7"/>
<evidence type="ECO:0000313" key="2">
    <source>
        <dbReference type="EMBL" id="ETX06828.1"/>
    </source>
</evidence>
<accession>W4M9F8</accession>
<organism evidence="2 3">
    <name type="scientific">Candidatus Entotheonella gemina</name>
    <dbReference type="NCBI Taxonomy" id="1429439"/>
    <lineage>
        <taxon>Bacteria</taxon>
        <taxon>Pseudomonadati</taxon>
        <taxon>Nitrospinota/Tectimicrobiota group</taxon>
        <taxon>Candidatus Tectimicrobiota</taxon>
        <taxon>Candidatus Entotheonellia</taxon>
        <taxon>Candidatus Entotheonellales</taxon>
        <taxon>Candidatus Entotheonellaceae</taxon>
        <taxon>Candidatus Entotheonella</taxon>
    </lineage>
</organism>
<keyword evidence="1" id="KW-0732">Signal</keyword>
<dbReference type="Proteomes" id="UP000019140">
    <property type="component" value="Unassembled WGS sequence"/>
</dbReference>
<dbReference type="InterPro" id="IPR028994">
    <property type="entry name" value="Integrin_alpha_N"/>
</dbReference>
<dbReference type="SUPFAM" id="SSF69318">
    <property type="entry name" value="Integrin alpha N-terminal domain"/>
    <property type="match status" value="1"/>
</dbReference>
<keyword evidence="3" id="KW-1185">Reference proteome</keyword>
<dbReference type="InterPro" id="IPR013517">
    <property type="entry name" value="FG-GAP"/>
</dbReference>
<dbReference type="Pfam" id="PF13517">
    <property type="entry name" value="FG-GAP_3"/>
    <property type="match status" value="1"/>
</dbReference>
<dbReference type="Gene3D" id="2.30.30.100">
    <property type="match status" value="1"/>
</dbReference>
<protein>
    <recommendedName>
        <fullName evidence="4">VCBS repeat-containing protein</fullName>
    </recommendedName>
</protein>
<name>W4M9F8_9BACT</name>
<evidence type="ECO:0000256" key="1">
    <source>
        <dbReference type="ARBA" id="ARBA00022729"/>
    </source>
</evidence>
<proteinExistence type="predicted"/>
<sequence length="58" mass="5711">MIGAGNGTFTAGQRVAVGIGPTSIAVADLNGDGHADLVTANRTSNDVSILLGRGNGIF</sequence>
<evidence type="ECO:0008006" key="4">
    <source>
        <dbReference type="Google" id="ProtNLM"/>
    </source>
</evidence>
<comment type="caution">
    <text evidence="2">The sequence shown here is derived from an EMBL/GenBank/DDBJ whole genome shotgun (WGS) entry which is preliminary data.</text>
</comment>
<dbReference type="AlphaFoldDB" id="W4M9F8"/>